<protein>
    <recommendedName>
        <fullName evidence="1">LysM domain-containing protein</fullName>
    </recommendedName>
</protein>
<dbReference type="Gene3D" id="3.10.350.10">
    <property type="entry name" value="LysM domain"/>
    <property type="match status" value="1"/>
</dbReference>
<name>A0A2H4JD33_9CAUD</name>
<evidence type="ECO:0000313" key="2">
    <source>
        <dbReference type="EMBL" id="ASN70238.1"/>
    </source>
</evidence>
<sequence>MAKLGKIKIVNEKESDNPEVEVTSYPVEKGMPITDHVQRKPEITSISGFLLGKNPNKDFAYLKKQMYAGKLLNYTGRKVAKNVVITNLSRDIGEYKNGFAISVELQEIRIAKSPFVKKKVKAAGKKKKSNTKKSKAVYHKVKKGETYSHMRMWYGTSLSQLRKWNKYPDRRIPIGVKLRVK</sequence>
<dbReference type="InterPro" id="IPR018392">
    <property type="entry name" value="LysM"/>
</dbReference>
<dbReference type="PROSITE" id="PS51782">
    <property type="entry name" value="LYSM"/>
    <property type="match status" value="1"/>
</dbReference>
<proteinExistence type="predicted"/>
<gene>
    <name evidence="2" type="ORF">10F3_53</name>
</gene>
<dbReference type="InterPro" id="IPR048494">
    <property type="entry name" value="Dit-like_N"/>
</dbReference>
<dbReference type="EMBL" id="MF417903">
    <property type="protein sequence ID" value="ASN70238.1"/>
    <property type="molecule type" value="Genomic_DNA"/>
</dbReference>
<evidence type="ECO:0000259" key="1">
    <source>
        <dbReference type="PROSITE" id="PS51782"/>
    </source>
</evidence>
<organism evidence="2">
    <name type="scientific">uncultured Caudovirales phage</name>
    <dbReference type="NCBI Taxonomy" id="2100421"/>
    <lineage>
        <taxon>Viruses</taxon>
        <taxon>Duplodnaviria</taxon>
        <taxon>Heunggongvirae</taxon>
        <taxon>Uroviricota</taxon>
        <taxon>Caudoviricetes</taxon>
        <taxon>Peduoviridae</taxon>
        <taxon>Maltschvirus</taxon>
        <taxon>Maltschvirus maltsch</taxon>
    </lineage>
</organism>
<dbReference type="InterPro" id="IPR036779">
    <property type="entry name" value="LysM_dom_sf"/>
</dbReference>
<dbReference type="SMART" id="SM00257">
    <property type="entry name" value="LysM"/>
    <property type="match status" value="1"/>
</dbReference>
<feature type="domain" description="LysM" evidence="1">
    <location>
        <begin position="137"/>
        <end position="180"/>
    </location>
</feature>
<reference evidence="2" key="1">
    <citation type="submission" date="2017-06" db="EMBL/GenBank/DDBJ databases">
        <title>Novel phages from South African skin metaviromes.</title>
        <authorList>
            <person name="van Zyl L.J."/>
            <person name="Abrahams Y."/>
            <person name="Stander E.A."/>
            <person name="Kirby B.M."/>
            <person name="Clavaud C."/>
            <person name="Farcet C."/>
            <person name="Breton L."/>
            <person name="Trindade M.I."/>
        </authorList>
    </citation>
    <scope>NUCLEOTIDE SEQUENCE</scope>
</reference>
<dbReference type="Pfam" id="PF01476">
    <property type="entry name" value="LysM"/>
    <property type="match status" value="1"/>
</dbReference>
<dbReference type="Pfam" id="PF21821">
    <property type="entry name" value="Dit_like"/>
    <property type="match status" value="1"/>
</dbReference>
<dbReference type="SUPFAM" id="SSF54106">
    <property type="entry name" value="LysM domain"/>
    <property type="match status" value="1"/>
</dbReference>
<accession>A0A2H4JD33</accession>
<dbReference type="CDD" id="cd00118">
    <property type="entry name" value="LysM"/>
    <property type="match status" value="1"/>
</dbReference>